<organism evidence="2">
    <name type="scientific">Arundo donax</name>
    <name type="common">Giant reed</name>
    <name type="synonym">Donax arundinaceus</name>
    <dbReference type="NCBI Taxonomy" id="35708"/>
    <lineage>
        <taxon>Eukaryota</taxon>
        <taxon>Viridiplantae</taxon>
        <taxon>Streptophyta</taxon>
        <taxon>Embryophyta</taxon>
        <taxon>Tracheophyta</taxon>
        <taxon>Spermatophyta</taxon>
        <taxon>Magnoliopsida</taxon>
        <taxon>Liliopsida</taxon>
        <taxon>Poales</taxon>
        <taxon>Poaceae</taxon>
        <taxon>PACMAD clade</taxon>
        <taxon>Arundinoideae</taxon>
        <taxon>Arundineae</taxon>
        <taxon>Arundo</taxon>
    </lineage>
</organism>
<evidence type="ECO:0000256" key="1">
    <source>
        <dbReference type="SAM" id="MobiDB-lite"/>
    </source>
</evidence>
<accession>A0A0A9ATZ4</accession>
<proteinExistence type="predicted"/>
<feature type="region of interest" description="Disordered" evidence="1">
    <location>
        <begin position="1"/>
        <end position="51"/>
    </location>
</feature>
<evidence type="ECO:0000313" key="2">
    <source>
        <dbReference type="EMBL" id="JAD55194.1"/>
    </source>
</evidence>
<reference evidence="2" key="2">
    <citation type="journal article" date="2015" name="Data Brief">
        <title>Shoot transcriptome of the giant reed, Arundo donax.</title>
        <authorList>
            <person name="Barrero R.A."/>
            <person name="Guerrero F.D."/>
            <person name="Moolhuijzen P."/>
            <person name="Goolsby J.A."/>
            <person name="Tidwell J."/>
            <person name="Bellgard S.E."/>
            <person name="Bellgard M.I."/>
        </authorList>
    </citation>
    <scope>NUCLEOTIDE SEQUENCE</scope>
    <source>
        <tissue evidence="2">Shoot tissue taken approximately 20 cm above the soil surface</tissue>
    </source>
</reference>
<reference evidence="2" key="1">
    <citation type="submission" date="2014-09" db="EMBL/GenBank/DDBJ databases">
        <authorList>
            <person name="Magalhaes I.L.F."/>
            <person name="Oliveira U."/>
            <person name="Santos F.R."/>
            <person name="Vidigal T.H.D.A."/>
            <person name="Brescovit A.D."/>
            <person name="Santos A.J."/>
        </authorList>
    </citation>
    <scope>NUCLEOTIDE SEQUENCE</scope>
    <source>
        <tissue evidence="2">Shoot tissue taken approximately 20 cm above the soil surface</tissue>
    </source>
</reference>
<name>A0A0A9ATZ4_ARUDO</name>
<protein>
    <submittedName>
        <fullName evidence="2">Uncharacterized protein</fullName>
    </submittedName>
</protein>
<dbReference type="EMBL" id="GBRH01242701">
    <property type="protein sequence ID" value="JAD55194.1"/>
    <property type="molecule type" value="Transcribed_RNA"/>
</dbReference>
<feature type="compositionally biased region" description="Basic residues" evidence="1">
    <location>
        <begin position="28"/>
        <end position="40"/>
    </location>
</feature>
<sequence>MASKGAPAARRITCPCPSATFSPSWRPSPRRQRRGRRRRISSSSSSSSLGSIKVVWKRLPTPVGLKMHSKAMKKCLRM</sequence>
<dbReference type="AlphaFoldDB" id="A0A0A9ATZ4"/>